<feature type="domain" description="NmrA-like" evidence="2">
    <location>
        <begin position="21"/>
        <end position="266"/>
    </location>
</feature>
<comment type="caution">
    <text evidence="3">The sequence shown here is derived from an EMBL/GenBank/DDBJ whole genome shotgun (WGS) entry which is preliminary data.</text>
</comment>
<name>A0ABS6SN19_9SPHN</name>
<dbReference type="Pfam" id="PF05368">
    <property type="entry name" value="NmrA"/>
    <property type="match status" value="1"/>
</dbReference>
<feature type="region of interest" description="Disordered" evidence="1">
    <location>
        <begin position="328"/>
        <end position="348"/>
    </location>
</feature>
<dbReference type="InterPro" id="IPR051207">
    <property type="entry name" value="ComplexI_NDUFA9_subunit"/>
</dbReference>
<dbReference type="InterPro" id="IPR008030">
    <property type="entry name" value="NmrA-like"/>
</dbReference>
<dbReference type="CDD" id="cd05271">
    <property type="entry name" value="NDUFA9_like_SDR_a"/>
    <property type="match status" value="1"/>
</dbReference>
<evidence type="ECO:0000259" key="2">
    <source>
        <dbReference type="Pfam" id="PF05368"/>
    </source>
</evidence>
<proteinExistence type="predicted"/>
<evidence type="ECO:0000313" key="4">
    <source>
        <dbReference type="Proteomes" id="UP000699975"/>
    </source>
</evidence>
<gene>
    <name evidence="3" type="ORF">KCG45_06865</name>
</gene>
<sequence length="348" mass="37254">MTQFRTARDLSIVTTSSPLADKLVTVFGGSGYLGNYVAQSLLERGARLRIASRHPERGFSLQPLADLGQLQFARCDITNAASVAAALQGADYVVNLVGAFSGDLEKLMGESPGTIARLAKEGGIKAVVHVSAIGADASSSAAYARGKAQGETNVLEGFPDATIVRPSIVFGKDDNFLNMFGSMISMMPILPVFGPDAKLQLVFADDVAEAIATALEDPAEHGSHIYELGGPEQLSMMEINQRIAEAQGRDRRFIAMPDGLSSVFASLPGTPMSKDQWTLLKPGSTVSGEHRTFADLGIEPRPLGLFLNKWMTRYHKFGRFGRSNERNRERIARGVGTPPTGVGSAIKD</sequence>
<dbReference type="PANTHER" id="PTHR12126">
    <property type="entry name" value="NADH-UBIQUINONE OXIDOREDUCTASE 39 KDA SUBUNIT-RELATED"/>
    <property type="match status" value="1"/>
</dbReference>
<evidence type="ECO:0000256" key="1">
    <source>
        <dbReference type="SAM" id="MobiDB-lite"/>
    </source>
</evidence>
<dbReference type="EMBL" id="JAGSPB010000001">
    <property type="protein sequence ID" value="MBV7265897.1"/>
    <property type="molecule type" value="Genomic_DNA"/>
</dbReference>
<protein>
    <submittedName>
        <fullName evidence="3">Complex I NDUFA9 subunit family protein</fullName>
    </submittedName>
</protein>
<accession>A0ABS6SN19</accession>
<dbReference type="PANTHER" id="PTHR12126:SF11">
    <property type="entry name" value="NADH DEHYDROGENASE [UBIQUINONE] 1 ALPHA SUBCOMPLEX SUBUNIT 9, MITOCHONDRIAL"/>
    <property type="match status" value="1"/>
</dbReference>
<keyword evidence="4" id="KW-1185">Reference proteome</keyword>
<organism evidence="3 4">
    <name type="scientific">Erythrobacter ani</name>
    <dbReference type="NCBI Taxonomy" id="2827235"/>
    <lineage>
        <taxon>Bacteria</taxon>
        <taxon>Pseudomonadati</taxon>
        <taxon>Pseudomonadota</taxon>
        <taxon>Alphaproteobacteria</taxon>
        <taxon>Sphingomonadales</taxon>
        <taxon>Erythrobacteraceae</taxon>
        <taxon>Erythrobacter/Porphyrobacter group</taxon>
        <taxon>Erythrobacter</taxon>
    </lineage>
</organism>
<evidence type="ECO:0000313" key="3">
    <source>
        <dbReference type="EMBL" id="MBV7265897.1"/>
    </source>
</evidence>
<reference evidence="3 4" key="1">
    <citation type="submission" date="2021-04" db="EMBL/GenBank/DDBJ databases">
        <authorList>
            <person name="Pira H."/>
            <person name="Risdian C."/>
            <person name="Wink J."/>
        </authorList>
    </citation>
    <scope>NUCLEOTIDE SEQUENCE [LARGE SCALE GENOMIC DNA]</scope>
    <source>
        <strain evidence="3 4">WH131</strain>
    </source>
</reference>
<dbReference type="Proteomes" id="UP000699975">
    <property type="component" value="Unassembled WGS sequence"/>
</dbReference>